<keyword evidence="3" id="KW-1185">Reference proteome</keyword>
<proteinExistence type="predicted"/>
<feature type="transmembrane region" description="Helical" evidence="1">
    <location>
        <begin position="58"/>
        <end position="77"/>
    </location>
</feature>
<reference evidence="3" key="1">
    <citation type="journal article" date="2019" name="Int. J. Syst. Evol. Microbiol.">
        <title>The Global Catalogue of Microorganisms (GCM) 10K type strain sequencing project: providing services to taxonomists for standard genome sequencing and annotation.</title>
        <authorList>
            <consortium name="The Broad Institute Genomics Platform"/>
            <consortium name="The Broad Institute Genome Sequencing Center for Infectious Disease"/>
            <person name="Wu L."/>
            <person name="Ma J."/>
        </authorList>
    </citation>
    <scope>NUCLEOTIDE SEQUENCE [LARGE SCALE GENOMIC DNA]</scope>
    <source>
        <strain evidence="3">JCM 4816</strain>
    </source>
</reference>
<keyword evidence="1" id="KW-1133">Transmembrane helix</keyword>
<accession>A0ABW1FW89</accession>
<sequence length="164" mass="16802">MTKLFLVLHILAVIVAIGPVAVAASMFPPVARRRLAEPGPGAAEAGAQLRLLHRICQVYALAAVAVPVLGMGVAGMMKVTGDTWVVVSIVLTIIAAVVLGALVLPRQGALLAESDPAPAEGGAGAGVGVVKRTKQLAMYTGIFNLLWAAVTIIMIVRPGSSLNH</sequence>
<evidence type="ECO:0008006" key="4">
    <source>
        <dbReference type="Google" id="ProtNLM"/>
    </source>
</evidence>
<feature type="transmembrane region" description="Helical" evidence="1">
    <location>
        <begin position="83"/>
        <end position="104"/>
    </location>
</feature>
<evidence type="ECO:0000313" key="3">
    <source>
        <dbReference type="Proteomes" id="UP001596174"/>
    </source>
</evidence>
<feature type="transmembrane region" description="Helical" evidence="1">
    <location>
        <begin position="6"/>
        <end position="27"/>
    </location>
</feature>
<protein>
    <recommendedName>
        <fullName evidence="4">DUF2269 family protein</fullName>
    </recommendedName>
</protein>
<keyword evidence="1" id="KW-0472">Membrane</keyword>
<dbReference type="Proteomes" id="UP001596174">
    <property type="component" value="Unassembled WGS sequence"/>
</dbReference>
<dbReference type="EMBL" id="JBHSQJ010000013">
    <property type="protein sequence ID" value="MFC5906504.1"/>
    <property type="molecule type" value="Genomic_DNA"/>
</dbReference>
<dbReference type="RefSeq" id="WP_380579978.1">
    <property type="nucleotide sequence ID" value="NZ_JBHSQJ010000013.1"/>
</dbReference>
<feature type="transmembrane region" description="Helical" evidence="1">
    <location>
        <begin position="136"/>
        <end position="156"/>
    </location>
</feature>
<organism evidence="2 3">
    <name type="scientific">Streptacidiphilus monticola</name>
    <dbReference type="NCBI Taxonomy" id="2161674"/>
    <lineage>
        <taxon>Bacteria</taxon>
        <taxon>Bacillati</taxon>
        <taxon>Actinomycetota</taxon>
        <taxon>Actinomycetes</taxon>
        <taxon>Kitasatosporales</taxon>
        <taxon>Streptomycetaceae</taxon>
        <taxon>Streptacidiphilus</taxon>
    </lineage>
</organism>
<evidence type="ECO:0000313" key="2">
    <source>
        <dbReference type="EMBL" id="MFC5906504.1"/>
    </source>
</evidence>
<keyword evidence="1" id="KW-0812">Transmembrane</keyword>
<comment type="caution">
    <text evidence="2">The sequence shown here is derived from an EMBL/GenBank/DDBJ whole genome shotgun (WGS) entry which is preliminary data.</text>
</comment>
<name>A0ABW1FW89_9ACTN</name>
<evidence type="ECO:0000256" key="1">
    <source>
        <dbReference type="SAM" id="Phobius"/>
    </source>
</evidence>
<gene>
    <name evidence="2" type="ORF">ACFP3V_04625</name>
</gene>